<dbReference type="InterPro" id="IPR011992">
    <property type="entry name" value="EF-hand-dom_pair"/>
</dbReference>
<organism evidence="2 3">
    <name type="scientific">Streptomyces tremellae</name>
    <dbReference type="NCBI Taxonomy" id="1124239"/>
    <lineage>
        <taxon>Bacteria</taxon>
        <taxon>Bacillati</taxon>
        <taxon>Actinomycetota</taxon>
        <taxon>Actinomycetes</taxon>
        <taxon>Kitasatosporales</taxon>
        <taxon>Streptomycetaceae</taxon>
        <taxon>Streptomyces</taxon>
    </lineage>
</organism>
<evidence type="ECO:0000259" key="1">
    <source>
        <dbReference type="PROSITE" id="PS50222"/>
    </source>
</evidence>
<reference evidence="3" key="1">
    <citation type="journal article" date="2019" name="Int. J. Syst. Evol. Microbiol.">
        <title>The Global Catalogue of Microorganisms (GCM) 10K type strain sequencing project: providing services to taxonomists for standard genome sequencing and annotation.</title>
        <authorList>
            <consortium name="The Broad Institute Genomics Platform"/>
            <consortium name="The Broad Institute Genome Sequencing Center for Infectious Disease"/>
            <person name="Wu L."/>
            <person name="Ma J."/>
        </authorList>
    </citation>
    <scope>NUCLEOTIDE SEQUENCE [LARGE SCALE GENOMIC DNA]</scope>
    <source>
        <strain evidence="3">JCM 30846</strain>
    </source>
</reference>
<comment type="caution">
    <text evidence="2">The sequence shown here is derived from an EMBL/GenBank/DDBJ whole genome shotgun (WGS) entry which is preliminary data.</text>
</comment>
<dbReference type="SUPFAM" id="SSF47473">
    <property type="entry name" value="EF-hand"/>
    <property type="match status" value="1"/>
</dbReference>
<name>A0ABP7E408_9ACTN</name>
<dbReference type="EMBL" id="BAABEP010000003">
    <property type="protein sequence ID" value="GAA3713420.1"/>
    <property type="molecule type" value="Genomic_DNA"/>
</dbReference>
<accession>A0ABP7E408</accession>
<dbReference type="PROSITE" id="PS00018">
    <property type="entry name" value="EF_HAND_1"/>
    <property type="match status" value="2"/>
</dbReference>
<evidence type="ECO:0000313" key="2">
    <source>
        <dbReference type="EMBL" id="GAA3713420.1"/>
    </source>
</evidence>
<dbReference type="InterPro" id="IPR018247">
    <property type="entry name" value="EF_Hand_1_Ca_BS"/>
</dbReference>
<evidence type="ECO:0000313" key="3">
    <source>
        <dbReference type="Proteomes" id="UP001499884"/>
    </source>
</evidence>
<proteinExistence type="predicted"/>
<dbReference type="Gene3D" id="1.10.238.10">
    <property type="entry name" value="EF-hand"/>
    <property type="match status" value="1"/>
</dbReference>
<keyword evidence="3" id="KW-1185">Reference proteome</keyword>
<gene>
    <name evidence="2" type="ORF">GCM10023082_08960</name>
</gene>
<feature type="domain" description="EF-hand" evidence="1">
    <location>
        <begin position="64"/>
        <end position="89"/>
    </location>
</feature>
<dbReference type="RefSeq" id="WP_345641400.1">
    <property type="nucleotide sequence ID" value="NZ_BAABEP010000003.1"/>
</dbReference>
<protein>
    <submittedName>
        <fullName evidence="2">EF-hand domain-containing protein</fullName>
    </submittedName>
</protein>
<dbReference type="PROSITE" id="PS50222">
    <property type="entry name" value="EF_HAND_2"/>
    <property type="match status" value="2"/>
</dbReference>
<dbReference type="SMART" id="SM00054">
    <property type="entry name" value="EFh"/>
    <property type="match status" value="3"/>
</dbReference>
<dbReference type="CDD" id="cd00051">
    <property type="entry name" value="EFh"/>
    <property type="match status" value="1"/>
</dbReference>
<dbReference type="InterPro" id="IPR002048">
    <property type="entry name" value="EF_hand_dom"/>
</dbReference>
<feature type="domain" description="EF-hand" evidence="1">
    <location>
        <begin position="4"/>
        <end position="39"/>
    </location>
</feature>
<dbReference type="Proteomes" id="UP001499884">
    <property type="component" value="Unassembled WGS sequence"/>
</dbReference>
<dbReference type="Pfam" id="PF13499">
    <property type="entry name" value="EF-hand_7"/>
    <property type="match status" value="1"/>
</dbReference>
<sequence length="178" mass="19330">MRKEAIDRVRLVFELFDVDGNGYLEPNDFDLMADRVVQAVPDAEEDAKAAMVAAFGTYWSALERELDANGDGRISFEEYTACVLAPERFDEALDDFATSLAGLGDLAGDGFVTRPVFVALMTAIGFQLPNIHALFEEFGPTEDDRVPVATWAAGIRDYYAPDKAGIPGDRLVGGVATV</sequence>